<dbReference type="InterPro" id="IPR000719">
    <property type="entry name" value="Prot_kinase_dom"/>
</dbReference>
<dbReference type="InterPro" id="IPR050591">
    <property type="entry name" value="GSK-3"/>
</dbReference>
<reference evidence="8" key="2">
    <citation type="submission" date="2022-06" db="UniProtKB">
        <authorList>
            <consortium name="EnsemblMetazoa"/>
        </authorList>
    </citation>
    <scope>IDENTIFICATION</scope>
    <source>
        <strain evidence="8">DF5081</strain>
    </source>
</reference>
<sequence length="440" mass="49745">MIEEDNNKGIVFQIARELPSQQKVSLQFANLRLHAWGVFSNVYRGTLVLSNNKEREIAIKKTWPENGDRNFEIRFLSGIKRKPHKNVIQMLYTFSRNTPTQSGCQTKNSFCESYVFAFLPHTLQSLLKKSRLTEIEMKVYTWQLFEGLRYLQAHMIAHRDIKPVNLLVDPQNGLLVIGDFGNAKVVQRDSFSNAYQVTRFYRPPELLLGAREYYWMVDVWSAGCCVAEMMTGKVLFQGATTREMLKLIVQAIGLPSKRDHDYMKAIYFIDPASDVKFLGLKDVMGEINPDWVIFLSEILRYRPRERLHGPKLLSHRFFDQILTADCALSTGLSVTKIITPDDYRIAIRNDCTGGREFASAELKKQIRFTDNVVAPTATAAHPAHKDTGTIQHVPTPTTATAVHKDVPIPKIPSADNQHTLASPNALLSPTVAGKKSAVPV</sequence>
<organism evidence="8 9">
    <name type="scientific">Caenorhabditis japonica</name>
    <dbReference type="NCBI Taxonomy" id="281687"/>
    <lineage>
        <taxon>Eukaryota</taxon>
        <taxon>Metazoa</taxon>
        <taxon>Ecdysozoa</taxon>
        <taxon>Nematoda</taxon>
        <taxon>Chromadorea</taxon>
        <taxon>Rhabditida</taxon>
        <taxon>Rhabditina</taxon>
        <taxon>Rhabditomorpha</taxon>
        <taxon>Rhabditoidea</taxon>
        <taxon>Rhabditidae</taxon>
        <taxon>Peloderinae</taxon>
        <taxon>Caenorhabditis</taxon>
    </lineage>
</organism>
<evidence type="ECO:0000256" key="3">
    <source>
        <dbReference type="ARBA" id="ARBA00022679"/>
    </source>
</evidence>
<dbReference type="InterPro" id="IPR008271">
    <property type="entry name" value="Ser/Thr_kinase_AS"/>
</dbReference>
<dbReference type="GO" id="GO:0030424">
    <property type="term" value="C:axon"/>
    <property type="evidence" value="ECO:0007669"/>
    <property type="project" value="TreeGrafter"/>
</dbReference>
<dbReference type="Gene3D" id="3.30.200.20">
    <property type="entry name" value="Phosphorylase Kinase, domain 1"/>
    <property type="match status" value="1"/>
</dbReference>
<dbReference type="GO" id="GO:0005634">
    <property type="term" value="C:nucleus"/>
    <property type="evidence" value="ECO:0007669"/>
    <property type="project" value="TreeGrafter"/>
</dbReference>
<dbReference type="GO" id="GO:0030154">
    <property type="term" value="P:cell differentiation"/>
    <property type="evidence" value="ECO:0007669"/>
    <property type="project" value="TreeGrafter"/>
</dbReference>
<reference evidence="9" key="1">
    <citation type="submission" date="2010-08" db="EMBL/GenBank/DDBJ databases">
        <authorList>
            <consortium name="Caenorhabditis japonica Sequencing Consortium"/>
            <person name="Wilson R.K."/>
        </authorList>
    </citation>
    <scope>NUCLEOTIDE SEQUENCE [LARGE SCALE GENOMIC DNA]</scope>
    <source>
        <strain evidence="9">DF5081</strain>
    </source>
</reference>
<keyword evidence="4" id="KW-0547">Nucleotide-binding</keyword>
<dbReference type="GO" id="GO:0005829">
    <property type="term" value="C:cytosol"/>
    <property type="evidence" value="ECO:0007669"/>
    <property type="project" value="TreeGrafter"/>
</dbReference>
<dbReference type="GO" id="GO:0032436">
    <property type="term" value="P:positive regulation of proteasomal ubiquitin-dependent protein catabolic process"/>
    <property type="evidence" value="ECO:0007669"/>
    <property type="project" value="TreeGrafter"/>
</dbReference>
<dbReference type="FunFam" id="1.10.510.10:FF:000624">
    <property type="entry name" value="Mitogen-activated protein kinase"/>
    <property type="match status" value="1"/>
</dbReference>
<proteinExistence type="inferred from homology"/>
<dbReference type="GO" id="GO:0090090">
    <property type="term" value="P:negative regulation of canonical Wnt signaling pathway"/>
    <property type="evidence" value="ECO:0007669"/>
    <property type="project" value="TreeGrafter"/>
</dbReference>
<feature type="domain" description="Protein kinase" evidence="7">
    <location>
        <begin position="28"/>
        <end position="318"/>
    </location>
</feature>
<dbReference type="AlphaFoldDB" id="A0A8R1HYS0"/>
<dbReference type="InterPro" id="IPR011009">
    <property type="entry name" value="Kinase-like_dom_sf"/>
</dbReference>
<dbReference type="Pfam" id="PF00069">
    <property type="entry name" value="Pkinase"/>
    <property type="match status" value="1"/>
</dbReference>
<evidence type="ECO:0000313" key="9">
    <source>
        <dbReference type="Proteomes" id="UP000005237"/>
    </source>
</evidence>
<evidence type="ECO:0000256" key="6">
    <source>
        <dbReference type="ARBA" id="ARBA00022840"/>
    </source>
</evidence>
<evidence type="ECO:0000259" key="7">
    <source>
        <dbReference type="PROSITE" id="PS50011"/>
    </source>
</evidence>
<dbReference type="GO" id="GO:0005524">
    <property type="term" value="F:ATP binding"/>
    <property type="evidence" value="ECO:0007669"/>
    <property type="project" value="UniProtKB-KW"/>
</dbReference>
<evidence type="ECO:0000313" key="8">
    <source>
        <dbReference type="EnsemblMetazoa" id="CJA10577.1"/>
    </source>
</evidence>
<keyword evidence="9" id="KW-1185">Reference proteome</keyword>
<dbReference type="GO" id="GO:0004674">
    <property type="term" value="F:protein serine/threonine kinase activity"/>
    <property type="evidence" value="ECO:0007669"/>
    <property type="project" value="UniProtKB-KW"/>
</dbReference>
<dbReference type="PROSITE" id="PS00108">
    <property type="entry name" value="PROTEIN_KINASE_ST"/>
    <property type="match status" value="1"/>
</dbReference>
<dbReference type="GO" id="GO:0007165">
    <property type="term" value="P:signal transduction"/>
    <property type="evidence" value="ECO:0007669"/>
    <property type="project" value="TreeGrafter"/>
</dbReference>
<comment type="similarity">
    <text evidence="1">Belongs to the protein kinase superfamily. CMGC Ser/Thr protein kinase family. GSK-3 subfamily.</text>
</comment>
<accession>A0A8R1HYS0</accession>
<dbReference type="GO" id="GO:0070507">
    <property type="term" value="P:regulation of microtubule cytoskeleton organization"/>
    <property type="evidence" value="ECO:0007669"/>
    <property type="project" value="TreeGrafter"/>
</dbReference>
<evidence type="ECO:0000256" key="2">
    <source>
        <dbReference type="ARBA" id="ARBA00022527"/>
    </source>
</evidence>
<evidence type="ECO:0000256" key="5">
    <source>
        <dbReference type="ARBA" id="ARBA00022777"/>
    </source>
</evidence>
<dbReference type="Gene3D" id="1.10.510.10">
    <property type="entry name" value="Transferase(Phosphotransferase) domain 1"/>
    <property type="match status" value="1"/>
</dbReference>
<dbReference type="Proteomes" id="UP000005237">
    <property type="component" value="Unassembled WGS sequence"/>
</dbReference>
<protein>
    <submittedName>
        <fullName evidence="8">Protein kinase domain-containing protein</fullName>
    </submittedName>
</protein>
<dbReference type="PANTHER" id="PTHR24057">
    <property type="entry name" value="GLYCOGEN SYNTHASE KINASE-3 ALPHA"/>
    <property type="match status" value="1"/>
</dbReference>
<dbReference type="PANTHER" id="PTHR24057:SF18">
    <property type="entry name" value="SERINE_THREONINE-PROTEIN KINASE R03D7.5-RELATED"/>
    <property type="match status" value="1"/>
</dbReference>
<keyword evidence="3" id="KW-0808">Transferase</keyword>
<evidence type="ECO:0000256" key="1">
    <source>
        <dbReference type="ARBA" id="ARBA00005527"/>
    </source>
</evidence>
<name>A0A8R1HYS0_CAEJA</name>
<dbReference type="PROSITE" id="PS50011">
    <property type="entry name" value="PROTEIN_KINASE_DOM"/>
    <property type="match status" value="1"/>
</dbReference>
<dbReference type="OMA" id="TWQLFEG"/>
<dbReference type="SUPFAM" id="SSF56112">
    <property type="entry name" value="Protein kinase-like (PK-like)"/>
    <property type="match status" value="1"/>
</dbReference>
<dbReference type="EnsemblMetazoa" id="CJA10577.1">
    <property type="protein sequence ID" value="CJA10577.1"/>
    <property type="gene ID" value="WBGene00129781"/>
</dbReference>
<keyword evidence="5" id="KW-0418">Kinase</keyword>
<evidence type="ECO:0000256" key="4">
    <source>
        <dbReference type="ARBA" id="ARBA00022741"/>
    </source>
</evidence>
<keyword evidence="2" id="KW-0723">Serine/threonine-protein kinase</keyword>
<dbReference type="SMART" id="SM00220">
    <property type="entry name" value="S_TKc"/>
    <property type="match status" value="1"/>
</dbReference>
<keyword evidence="6" id="KW-0067">ATP-binding</keyword>